<comment type="caution">
    <text evidence="3">The sequence shown here is derived from an EMBL/GenBank/DDBJ whole genome shotgun (WGS) entry which is preliminary data.</text>
</comment>
<feature type="region of interest" description="Disordered" evidence="1">
    <location>
        <begin position="664"/>
        <end position="752"/>
    </location>
</feature>
<dbReference type="PANTHER" id="PTHR33050">
    <property type="entry name" value="REVERSE TRANSCRIPTASE DOMAIN-CONTAINING PROTEIN"/>
    <property type="match status" value="1"/>
</dbReference>
<dbReference type="PANTHER" id="PTHR33050:SF7">
    <property type="entry name" value="RIBONUCLEASE H"/>
    <property type="match status" value="1"/>
</dbReference>
<feature type="compositionally biased region" description="Basic and acidic residues" evidence="1">
    <location>
        <begin position="690"/>
        <end position="712"/>
    </location>
</feature>
<feature type="compositionally biased region" description="Polar residues" evidence="1">
    <location>
        <begin position="893"/>
        <end position="903"/>
    </location>
</feature>
<dbReference type="InterPro" id="IPR000477">
    <property type="entry name" value="RT_dom"/>
</dbReference>
<feature type="region of interest" description="Disordered" evidence="1">
    <location>
        <begin position="1021"/>
        <end position="1045"/>
    </location>
</feature>
<feature type="compositionally biased region" description="Basic and acidic residues" evidence="1">
    <location>
        <begin position="664"/>
        <end position="680"/>
    </location>
</feature>
<feature type="region of interest" description="Disordered" evidence="1">
    <location>
        <begin position="893"/>
        <end position="941"/>
    </location>
</feature>
<evidence type="ECO:0000313" key="3">
    <source>
        <dbReference type="EMBL" id="CAE7523734.1"/>
    </source>
</evidence>
<dbReference type="InterPro" id="IPR052055">
    <property type="entry name" value="Hepadnavirus_pol/RT"/>
</dbReference>
<accession>A0A812TEZ7</accession>
<organism evidence="3 4">
    <name type="scientific">Symbiodinium necroappetens</name>
    <dbReference type="NCBI Taxonomy" id="1628268"/>
    <lineage>
        <taxon>Eukaryota</taxon>
        <taxon>Sar</taxon>
        <taxon>Alveolata</taxon>
        <taxon>Dinophyceae</taxon>
        <taxon>Suessiales</taxon>
        <taxon>Symbiodiniaceae</taxon>
        <taxon>Symbiodinium</taxon>
    </lineage>
</organism>
<sequence>MLLESFPLQICSLMLPLRSCTSLGSFFVFGFFGTFRAASYAIRSFAVTGGKSTFAAAASALASSEHSFRTSSGALEKEWVQVRGRWSRVVPWLLPLSSFLQELLAKANHAELLELLWRRNSATTVKRYLQSLFRVFSMMEDLEVPFPSFSQLQLHDAVLALHRTFDGSLTFGDNVLKALRWSQKAFQLDLPSLHSGVFAASALFQRTGEKREAPPIPLAFAVWLEFSFIQGIEDMAERMFVGAVLLCLWASLRFGDAQHVRWSSLLFDLASLRGWCYKTKTHPRGTPFAVTSGGFCGCRAGNDWLALYCISLNQVLADCRQCFAADCDPDALFFSFDAGATFLSYGAQTNQSEQDRAVQGHHKLGSVLPPRDFALCLDLSEVHWILRFDSGTRPAQNAEAPALPAEVALPEPSALSSDQLSAEKSLPVTLAAPDPGEVSEAESEDLGQPEEISLISTLQGKVLHLNVAGPGCSPRPACGCFAKGCVVRLSSRTLAFALLAGGHGLGNHVRSRCFWLICGRSSPLPMPRYFGSHLHLLSLYFAQKMHSEQFKAIISNLPLHQLCKYLCEKAHRCQSKRELALSCKEKLESGTSSERAPSTSATEVADMAKDGTSQSSSFKACTSEAGTLKEAAKARGSKVEAGAASAALVLVCGKVEDEVGEALEGCKGDPAKDPAKEGRWHPGQRLQGRPSEEAKEDPQKEPGPQKESKEGSRGLQSGSQAKQVCPPPAPTTKSHRPLNHPPAMTCGAAFALPDPPADPASLSARESASSWASPFPPKVAADTLQSLKKEFLKSYTSEVLDPDTLPSPRLLALVKANVDALPLRSGQYRFELQAEVVISARFVPMRLEHADRMLWEQISALLCEDWKLDDTLHQVTAVRSSLHVLLCPRPSLPKNTLTNKSQQLGRDPPKGLGRGRGGRGRNGKGRGERGDKGAESGSKRHKWATTFNGKTLCLRFNSRSGCSDKNCKYLHQCCVVDENNNKGQGEALTGSAALSPAISPSSESSSSDALEAFSPTLPSARISSQPAAVGPSPLPLSSEAVPTGDTAPPLQPIMVELGHAASGFFSDPAMAAGFSYAFFSFGADSPAPSLCQDDAVAALLRCAFAGVISVMAVHIFDLEAGPVGDRVLHRLCQLLLATFLGGGHILLFMHSASGLWTQRATRSLLLEDISVLLGRSNPASCSPISLSLDALVALRPVKQARDLPIASQDGGGIHSKPDWSVPPSSASGVFAQLRKDFLTFILQHGLHKRLRAHVAAASASPFFSEAEVLSFRGIANRWFAAQGCRDEVNWAKPPGQPYCLHALHSLSQLVKDADKHLFLALLEGVPTGYDGDIPKSNVFTQHDNPLSDGDLLLCFGNWTGAEADPSLLCELLQKEVDAGWLETIPLHEAQARWGSRLAVGRLNIVIAPGKKPRLVVDSSVCGTNSCCQVPESYALPGLQHVRFSFPFRLHNGALGGFSLDIEAAHKTVRVRERDRGLLGVQHTLPDGTLRCLFYRVCPFGAVFSAHWFQRVSAFLIRMLHPFLYVRHALFMYSDDLLGITEQSVLDITFTLVLAFCVCFGYPISWKKLQMGPSILWIGWSFQFAAGGVEVPPDKTEKLLIGLRDLLKQDRVDKRDLHRVIGLIQWILQLFPLLKPWMNTLYCDLHSPLGTNYSMDPGDFPSIADFLDDALTFTSRPSGTAIPLGSKLLSVRHVHIKRKSDLAQVPLTSKRLWLRVADPASSRRRLSPASKQFLLYWKHWAEDPPLLRPLQIPLSSPVEAAADAMASSNKFAIGGYVKMPSGNLLWFSQSWIMSDLAFTKLDVSDESAMMLRHILPPLRL</sequence>
<protein>
    <recommendedName>
        <fullName evidence="2">Reverse transcriptase domain-containing protein</fullName>
    </recommendedName>
</protein>
<feature type="compositionally biased region" description="Polar residues" evidence="1">
    <location>
        <begin position="591"/>
        <end position="602"/>
    </location>
</feature>
<reference evidence="3" key="1">
    <citation type="submission" date="2021-02" db="EMBL/GenBank/DDBJ databases">
        <authorList>
            <person name="Dougan E. K."/>
            <person name="Rhodes N."/>
            <person name="Thang M."/>
            <person name="Chan C."/>
        </authorList>
    </citation>
    <scope>NUCLEOTIDE SEQUENCE</scope>
</reference>
<evidence type="ECO:0000259" key="2">
    <source>
        <dbReference type="Pfam" id="PF00078"/>
    </source>
</evidence>
<gene>
    <name evidence="3" type="ORF">SNEC2469_LOCUS14991</name>
</gene>
<evidence type="ECO:0000313" key="4">
    <source>
        <dbReference type="Proteomes" id="UP000601435"/>
    </source>
</evidence>
<keyword evidence="4" id="KW-1185">Reference proteome</keyword>
<feature type="compositionally biased region" description="Basic and acidic residues" evidence="1">
    <location>
        <begin position="925"/>
        <end position="938"/>
    </location>
</feature>
<dbReference type="EMBL" id="CAJNJA010024251">
    <property type="protein sequence ID" value="CAE7523734.1"/>
    <property type="molecule type" value="Genomic_DNA"/>
</dbReference>
<dbReference type="InterPro" id="IPR043502">
    <property type="entry name" value="DNA/RNA_pol_sf"/>
</dbReference>
<evidence type="ECO:0000256" key="1">
    <source>
        <dbReference type="SAM" id="MobiDB-lite"/>
    </source>
</evidence>
<name>A0A812TEZ7_9DINO</name>
<proteinExistence type="predicted"/>
<dbReference type="SUPFAM" id="SSF56672">
    <property type="entry name" value="DNA/RNA polymerases"/>
    <property type="match status" value="1"/>
</dbReference>
<dbReference type="Proteomes" id="UP000601435">
    <property type="component" value="Unassembled WGS sequence"/>
</dbReference>
<feature type="domain" description="Reverse transcriptase" evidence="2">
    <location>
        <begin position="1450"/>
        <end position="1579"/>
    </location>
</feature>
<dbReference type="Pfam" id="PF00078">
    <property type="entry name" value="RVT_1"/>
    <property type="match status" value="1"/>
</dbReference>
<feature type="region of interest" description="Disordered" evidence="1">
    <location>
        <begin position="591"/>
        <end position="619"/>
    </location>
</feature>